<dbReference type="PANTHER" id="PTHR43731:SF16">
    <property type="entry name" value="RHOMBOSORTASE"/>
    <property type="match status" value="1"/>
</dbReference>
<dbReference type="Pfam" id="PF01694">
    <property type="entry name" value="Rhomboid"/>
    <property type="match status" value="1"/>
</dbReference>
<keyword evidence="8" id="KW-1185">Reference proteome</keyword>
<organism evidence="7 8">
    <name type="scientific">Catenovulum sediminis</name>
    <dbReference type="NCBI Taxonomy" id="1740262"/>
    <lineage>
        <taxon>Bacteria</taxon>
        <taxon>Pseudomonadati</taxon>
        <taxon>Pseudomonadota</taxon>
        <taxon>Gammaproteobacteria</taxon>
        <taxon>Alteromonadales</taxon>
        <taxon>Alteromonadaceae</taxon>
        <taxon>Catenovulum</taxon>
    </lineage>
</organism>
<dbReference type="EMBL" id="JBELOE010000093">
    <property type="protein sequence ID" value="MER2491253.1"/>
    <property type="molecule type" value="Genomic_DNA"/>
</dbReference>
<feature type="transmembrane region" description="Helical" evidence="5">
    <location>
        <begin position="39"/>
        <end position="57"/>
    </location>
</feature>
<evidence type="ECO:0000256" key="5">
    <source>
        <dbReference type="SAM" id="Phobius"/>
    </source>
</evidence>
<dbReference type="InterPro" id="IPR022764">
    <property type="entry name" value="Peptidase_S54_rhomboid_dom"/>
</dbReference>
<feature type="transmembrane region" description="Helical" evidence="5">
    <location>
        <begin position="86"/>
        <end position="102"/>
    </location>
</feature>
<dbReference type="SUPFAM" id="SSF144091">
    <property type="entry name" value="Rhomboid-like"/>
    <property type="match status" value="1"/>
</dbReference>
<reference evidence="7 8" key="1">
    <citation type="submission" date="2024-06" db="EMBL/GenBank/DDBJ databases">
        <authorList>
            <person name="Chen R.Y."/>
        </authorList>
    </citation>
    <scope>NUCLEOTIDE SEQUENCE [LARGE SCALE GENOMIC DNA]</scope>
    <source>
        <strain evidence="7 8">D2</strain>
    </source>
</reference>
<dbReference type="InterPro" id="IPR023826">
    <property type="entry name" value="Rhom-like_SP_proteobac"/>
</dbReference>
<comment type="caution">
    <text evidence="7">The sequence shown here is derived from an EMBL/GenBank/DDBJ whole genome shotgun (WGS) entry which is preliminary data.</text>
</comment>
<protein>
    <submittedName>
        <fullName evidence="7">Rhombosortase</fullName>
        <ecNumber evidence="7">3.4.21.-</ecNumber>
    </submittedName>
</protein>
<evidence type="ECO:0000256" key="4">
    <source>
        <dbReference type="ARBA" id="ARBA00023136"/>
    </source>
</evidence>
<dbReference type="PANTHER" id="PTHR43731">
    <property type="entry name" value="RHOMBOID PROTEASE"/>
    <property type="match status" value="1"/>
</dbReference>
<evidence type="ECO:0000256" key="2">
    <source>
        <dbReference type="ARBA" id="ARBA00022692"/>
    </source>
</evidence>
<keyword evidence="4 5" id="KW-0472">Membrane</keyword>
<evidence type="ECO:0000259" key="6">
    <source>
        <dbReference type="Pfam" id="PF01694"/>
    </source>
</evidence>
<proteinExistence type="predicted"/>
<comment type="subcellular location">
    <subcellularLocation>
        <location evidence="1">Membrane</location>
        <topology evidence="1">Multi-pass membrane protein</topology>
    </subcellularLocation>
</comment>
<dbReference type="InterPro" id="IPR050925">
    <property type="entry name" value="Rhomboid_protease_S54"/>
</dbReference>
<accession>A0ABV1REB1</accession>
<keyword evidence="3 5" id="KW-1133">Transmembrane helix</keyword>
<evidence type="ECO:0000256" key="3">
    <source>
        <dbReference type="ARBA" id="ARBA00022989"/>
    </source>
</evidence>
<dbReference type="GO" id="GO:0016787">
    <property type="term" value="F:hydrolase activity"/>
    <property type="evidence" value="ECO:0007669"/>
    <property type="project" value="UniProtKB-KW"/>
</dbReference>
<feature type="domain" description="Peptidase S54 rhomboid" evidence="6">
    <location>
        <begin position="21"/>
        <end position="159"/>
    </location>
</feature>
<keyword evidence="7" id="KW-0378">Hydrolase</keyword>
<sequence length="171" mass="19312">MMVPQEAKVWLTLDLEQVNNQQTWRIITGHFLHTNWNHFLLNTLALIALWTLHGQYYSLRKLFSEVLITACLISAALYYFANIQVYTGFSGVLHGLLVWGAFQDIQHKDKTGYLLLAGILIKVVWEQVYGADPATAELIGADVAIEAHLSGTLAGFVYWVGEYAKKQKESI</sequence>
<dbReference type="EC" id="3.4.21.-" evidence="7"/>
<gene>
    <name evidence="7" type="primary">rrtA</name>
    <name evidence="7" type="ORF">ABS311_05085</name>
</gene>
<evidence type="ECO:0000256" key="1">
    <source>
        <dbReference type="ARBA" id="ARBA00004141"/>
    </source>
</evidence>
<evidence type="ECO:0000313" key="8">
    <source>
        <dbReference type="Proteomes" id="UP001467690"/>
    </source>
</evidence>
<dbReference type="Proteomes" id="UP001467690">
    <property type="component" value="Unassembled WGS sequence"/>
</dbReference>
<dbReference type="RefSeq" id="WP_350400919.1">
    <property type="nucleotide sequence ID" value="NZ_JBELOE010000093.1"/>
</dbReference>
<dbReference type="Gene3D" id="1.20.1540.10">
    <property type="entry name" value="Rhomboid-like"/>
    <property type="match status" value="1"/>
</dbReference>
<dbReference type="InterPro" id="IPR035952">
    <property type="entry name" value="Rhomboid-like_sf"/>
</dbReference>
<evidence type="ECO:0000313" key="7">
    <source>
        <dbReference type="EMBL" id="MER2491253.1"/>
    </source>
</evidence>
<keyword evidence="2 5" id="KW-0812">Transmembrane</keyword>
<dbReference type="NCBIfam" id="TIGR03902">
    <property type="entry name" value="rhom_GG_sort"/>
    <property type="match status" value="1"/>
</dbReference>
<name>A0ABV1REB1_9ALTE</name>